<dbReference type="RefSeq" id="XP_015652700.1">
    <property type="nucleotide sequence ID" value="XM_015808649.1"/>
</dbReference>
<dbReference type="GO" id="GO:0010499">
    <property type="term" value="P:proteasomal ubiquitin-independent protein catabolic process"/>
    <property type="evidence" value="ECO:0007669"/>
    <property type="project" value="TreeGrafter"/>
</dbReference>
<feature type="domain" description="Proteasome activator complex subunit 4 C-terminal" evidence="2">
    <location>
        <begin position="2392"/>
        <end position="2479"/>
    </location>
</feature>
<feature type="compositionally biased region" description="Polar residues" evidence="1">
    <location>
        <begin position="677"/>
        <end position="690"/>
    </location>
</feature>
<feature type="region of interest" description="Disordered" evidence="1">
    <location>
        <begin position="1856"/>
        <end position="1894"/>
    </location>
</feature>
<feature type="region of interest" description="Disordered" evidence="1">
    <location>
        <begin position="658"/>
        <end position="699"/>
    </location>
</feature>
<protein>
    <recommendedName>
        <fullName evidence="2">Proteasome activator complex subunit 4 C-terminal domain-containing protein</fullName>
    </recommendedName>
</protein>
<feature type="compositionally biased region" description="Acidic residues" evidence="1">
    <location>
        <begin position="415"/>
        <end position="428"/>
    </location>
</feature>
<gene>
    <name evidence="3" type="ORF">ABB37_09267</name>
</gene>
<dbReference type="OrthoDB" id="242645at2759"/>
<dbReference type="SUPFAM" id="SSF48371">
    <property type="entry name" value="ARM repeat"/>
    <property type="match status" value="1"/>
</dbReference>
<reference evidence="3 4" key="1">
    <citation type="submission" date="2015-07" db="EMBL/GenBank/DDBJ databases">
        <title>High-quality genome of monoxenous trypanosomatid Leptomonas pyrrhocoris.</title>
        <authorList>
            <person name="Flegontov P."/>
            <person name="Butenko A."/>
            <person name="Firsov S."/>
            <person name="Vlcek C."/>
            <person name="Logacheva M.D."/>
            <person name="Field M."/>
            <person name="Filatov D."/>
            <person name="Flegontova O."/>
            <person name="Gerasimov E."/>
            <person name="Jackson A.P."/>
            <person name="Kelly S."/>
            <person name="Opperdoes F."/>
            <person name="O'Reilly A."/>
            <person name="Votypka J."/>
            <person name="Yurchenko V."/>
            <person name="Lukes J."/>
        </authorList>
    </citation>
    <scope>NUCLEOTIDE SEQUENCE [LARGE SCALE GENOMIC DNA]</scope>
    <source>
        <strain evidence="3">H10</strain>
    </source>
</reference>
<dbReference type="PANTHER" id="PTHR32170:SF3">
    <property type="entry name" value="PROTEASOME ACTIVATOR COMPLEX SUBUNIT 4"/>
    <property type="match status" value="1"/>
</dbReference>
<keyword evidence="4" id="KW-1185">Reference proteome</keyword>
<feature type="compositionally biased region" description="Polar residues" evidence="1">
    <location>
        <begin position="2359"/>
        <end position="2388"/>
    </location>
</feature>
<dbReference type="InterPro" id="IPR035309">
    <property type="entry name" value="PSME4"/>
</dbReference>
<dbReference type="GO" id="GO:0005634">
    <property type="term" value="C:nucleus"/>
    <property type="evidence" value="ECO:0007669"/>
    <property type="project" value="TreeGrafter"/>
</dbReference>
<accession>A0A0N0DR78</accession>
<dbReference type="RefSeq" id="XP_015652701.1">
    <property type="nucleotide sequence ID" value="XM_015808650.1"/>
</dbReference>
<comment type="caution">
    <text evidence="3">The sequence shown here is derived from an EMBL/GenBank/DDBJ whole genome shotgun (WGS) entry which is preliminary data.</text>
</comment>
<dbReference type="GeneID" id="26909550"/>
<dbReference type="Proteomes" id="UP000037923">
    <property type="component" value="Unassembled WGS sequence"/>
</dbReference>
<feature type="region of interest" description="Disordered" evidence="1">
    <location>
        <begin position="272"/>
        <end position="304"/>
    </location>
</feature>
<dbReference type="GO" id="GO:0016504">
    <property type="term" value="F:peptidase activator activity"/>
    <property type="evidence" value="ECO:0007669"/>
    <property type="project" value="InterPro"/>
</dbReference>
<feature type="compositionally biased region" description="Low complexity" evidence="1">
    <location>
        <begin position="1775"/>
        <end position="1789"/>
    </location>
</feature>
<dbReference type="PANTHER" id="PTHR32170">
    <property type="entry name" value="PROTEASOME ACTIVATOR COMPLEX SUBUNIT 4"/>
    <property type="match status" value="1"/>
</dbReference>
<sequence length="2479" mass="266106">MSSASSHSSELSRFFSSSTSCDTTVAELCGGGGSVIAEPNSKAGWRTASLCLSDSNGQSQSGRLDAEPLPTTTTNDDARLLPKERIHHYIDQCVPPDLIAHQRATDGRVVVQLCEELLQFGGPAAWAGRLPSNIFSGSVHDAPGDVASSDGEARAVGELPACIAAAALYCSDDVPATWDEDVRCKVADDAALPTDTVPWGSLTRHLHQLVVRLNQLITREGTHFPCYTLPFRLQARVTPVLYGWATCWPLAEANVRCWECVVKAFHAACGAHQPPRDELPSSAVEVPPPRSSPSPLLEEAPPDGGDTRVRCAFTLPWKPLAALFLAVLEPANSRLPSWVAMVSAVRRELPALCRRASPFFPAEAVDGLWGLICSDLQRASGGVAALSLFVQLVPYRHLCTASAAPPHRSGRDEARAEEEEGSREDGEEAVTGGAPRLTDRAQQILRFLLVEAAAWSPPTPPNPPVAAGPKRQQRRRQRKPRCLLMPWRTAVVFFASSLARAHPSVAGLGDYAEPLFTAWLTALALPIGSPAGMTGATAAAAVSRVVRRPDAAAAAAAGVFAAAVGGGGGGGGGSGQRGAAEVRPGKVEWTAAPYARLLSAFPDNAESPLWRQLERWIRATGVLVRPGLPCTPGSATQRVCECYCLLAREALRRVPKGHFQEERRSDRRQDSTRSDFSAATSVNAEVTSSTGPPPRSGRFWSPPTIDKFVQLFLPLAVAAFQTRAPSSTGFLISLLYMSPAIALPALLTCVDAGLNSPTEVSEQRRTSGVLLMHAIVTLFTEDERLASEVGQAARETVAEYTQGCVSLLLSLVSPSTPEIASSVLTLLGVAVSYIPTQMLMQSSYEAEAFGTEYASRVIPLFTERGAERGRASTPTHQNQIEAFLYALPPSAEAMVTSAVLREAHNRDHGNRMSALVRMVAVVAPAETWRCAEKTWLPVLHDLSANDAEVEWAGALLAACVSGLGERVLVRAHAADIIKAVHVQLRFLTSKTRRGVAVQLTHALVASLMRPCWTAASCFTAPKWRRGAGNTEAVIPSEDRTPLSPPMRATSRAAMRNGTATAARVRVEWPDADEDVRLAATFFNDALRDLVQIVSNAQNIRVGSPDAAAALDASSLSRRFLLCADANNVAATPSPRKELRGVCESASVVNPHSVVEGALEWMVRLLEIFEWIYVEPSPSVARTAAVDAVVAAARRGVCWADLNPRSAWRAVRLPADCRPALSRAALFEVVYTHLCLPLMDHHVLTPLSKAGVELRPLFLALHPSLDTTVPAAAQEGSSAGVWKEDSVVDWNCVRGLLRWLVLSQIDCPQQFWLPRSSFYWFWSKVSAHSPSCRSRKKLPLSGWASRSLQLHVEASVAGYLPVSQETLSRTVSVLQCMSFSPHERVRASSLHLLLDDQLIGSLNAASLVLLVRRQDALLAAVLTQWMSLRDEREALAAEAGKSSDVTTLPPRTVAAEMGRVSASPPPSSAAALPSALLRALQESTSGTLQLFAAMTLQSLFTKAPWWGLRAWRVLVTFPEELRTMSTAQLLPLIQKSSNSLLQVGTTTSRSAPYMEVLLQLAGRLVAAHPTRTVVLLTVANRLYWPSPQRWVSLHAVRLLARLAESVHVEVRSGATKLLSAMAVHVAVREVRVPVYLLGSTQPDELGQTPSSFLLSAGGVDALGEEEKQTHHAAVCAVQASLQKLKDVLPMLLQYVRDKGQAFPLCVITVPKSAAVAAGLPLLSSAALTAPHGSFVDSPSFVNALAGELPPNTPAYRAGWSELLFGAATRPAGTHDTPATSSSPAPSASPPSWALRVLTLPVERPVAGAAPEALAFSVVNLLTSAHDGSAAATQRVADLLTWAEEQLQRWVDAQHTAHDHHAPKTGAWPSTEEATEGYSAAVQRKSDAGRAPARPGSVEEDEMYRLFLSVLDVASAVVQLTSQTAPAVQAEPHAAAALSALRTRALRLFLATLKCLCSHAAVPHAIMQSMMILGISAVGGFISVEEAWCLIEGVSQHLRSTPVEAATAVGDPKATSARAVALQKAPENGGSDTWSQRQLRRIRVVFTLVKAVPLIVASALLPRLAALVGEHEGAYFVSPADQVRQCAAQVVARLITMGYLHSEALVEYNQCYPAARQLLSLLLDKVNAQVFQGKLSFTSPLQGRGAAAEEAEARPALSSAPAPLPLPSPSTEDLALLSTMALTLQAIPIDTYVDFVDDIVMLLCRCLDLSFTKMQHLHAAAEAALQSLAVSWLPKAHAHRLLEHLCAICVGAVPYGASRRSKTACTRALRFVVFRNLHRIGKYAMILRVGDAALASLAHPSAAVRNEGSQLFAILTKVASEAQTRVVVQAIASECRQLTQKAVTMTPTQPPTPPPPHVQSAPAQLSDVSSGPSSPETEGTPMSLSRSNDPSHNRRIAVVQALGAVVLADPGTPSPYVPKLMQVLASCAREGNTECGRFAKRIFEQWWHAHREGWEQEYRKYFTAEQVDSMTDLLFAPRYYA</sequence>
<dbReference type="GO" id="GO:0070628">
    <property type="term" value="F:proteasome binding"/>
    <property type="evidence" value="ECO:0007669"/>
    <property type="project" value="InterPro"/>
</dbReference>
<dbReference type="OMA" id="WATHWPL"/>
<feature type="region of interest" description="Disordered" evidence="1">
    <location>
        <begin position="402"/>
        <end position="435"/>
    </location>
</feature>
<dbReference type="EMBL" id="LGTL01000030">
    <property type="protein sequence ID" value="KPA74261.1"/>
    <property type="molecule type" value="Genomic_DNA"/>
</dbReference>
<dbReference type="Pfam" id="PF11919">
    <property type="entry name" value="PSME4_C"/>
    <property type="match status" value="1"/>
</dbReference>
<feature type="compositionally biased region" description="Basic and acidic residues" evidence="1">
    <location>
        <begin position="658"/>
        <end position="673"/>
    </location>
</feature>
<feature type="region of interest" description="Disordered" evidence="1">
    <location>
        <begin position="1769"/>
        <end position="1789"/>
    </location>
</feature>
<dbReference type="EMBL" id="LGTL01000030">
    <property type="protein sequence ID" value="KPA74262.1"/>
    <property type="molecule type" value="Genomic_DNA"/>
</dbReference>
<evidence type="ECO:0000256" key="1">
    <source>
        <dbReference type="SAM" id="MobiDB-lite"/>
    </source>
</evidence>
<proteinExistence type="predicted"/>
<dbReference type="GO" id="GO:0005829">
    <property type="term" value="C:cytosol"/>
    <property type="evidence" value="ECO:0007669"/>
    <property type="project" value="TreeGrafter"/>
</dbReference>
<dbReference type="InterPro" id="IPR016024">
    <property type="entry name" value="ARM-type_fold"/>
</dbReference>
<feature type="compositionally biased region" description="Pro residues" evidence="1">
    <location>
        <begin position="2346"/>
        <end position="2355"/>
    </location>
</feature>
<feature type="region of interest" description="Disordered" evidence="1">
    <location>
        <begin position="54"/>
        <end position="76"/>
    </location>
</feature>
<feature type="region of interest" description="Disordered" evidence="1">
    <location>
        <begin position="455"/>
        <end position="480"/>
    </location>
</feature>
<evidence type="ECO:0000313" key="4">
    <source>
        <dbReference type="Proteomes" id="UP000037923"/>
    </source>
</evidence>
<name>A0A0N0DR78_LEPPY</name>
<feature type="compositionally biased region" description="Pro residues" evidence="1">
    <location>
        <begin position="457"/>
        <end position="466"/>
    </location>
</feature>
<evidence type="ECO:0000313" key="3">
    <source>
        <dbReference type="EMBL" id="KPA74262.1"/>
    </source>
</evidence>
<organism evidence="3 4">
    <name type="scientific">Leptomonas pyrrhocoris</name>
    <name type="common">Firebug parasite</name>
    <dbReference type="NCBI Taxonomy" id="157538"/>
    <lineage>
        <taxon>Eukaryota</taxon>
        <taxon>Discoba</taxon>
        <taxon>Euglenozoa</taxon>
        <taxon>Kinetoplastea</taxon>
        <taxon>Metakinetoplastina</taxon>
        <taxon>Trypanosomatida</taxon>
        <taxon>Trypanosomatidae</taxon>
        <taxon>Leishmaniinae</taxon>
        <taxon>Leptomonas</taxon>
    </lineage>
</organism>
<feature type="compositionally biased region" description="Basic residues" evidence="1">
    <location>
        <begin position="471"/>
        <end position="480"/>
    </location>
</feature>
<dbReference type="VEuPathDB" id="TriTrypDB:LpyrH10_30_0280"/>
<evidence type="ECO:0000259" key="2">
    <source>
        <dbReference type="Pfam" id="PF11919"/>
    </source>
</evidence>
<feature type="region of interest" description="Disordered" evidence="1">
    <location>
        <begin position="2341"/>
        <end position="2389"/>
    </location>
</feature>
<dbReference type="InterPro" id="IPR021843">
    <property type="entry name" value="PSME4_C"/>
</dbReference>